<dbReference type="SUPFAM" id="SSF55961">
    <property type="entry name" value="Bet v1-like"/>
    <property type="match status" value="1"/>
</dbReference>
<dbReference type="RefSeq" id="WP_380637309.1">
    <property type="nucleotide sequence ID" value="NZ_JBHSQO010000016.1"/>
</dbReference>
<name>A0ABW1P794_9PSEU</name>
<accession>A0ABW1P794</accession>
<dbReference type="Proteomes" id="UP001596220">
    <property type="component" value="Unassembled WGS sequence"/>
</dbReference>
<organism evidence="1 2">
    <name type="scientific">Saccharothrix lopnurensis</name>
    <dbReference type="NCBI Taxonomy" id="1670621"/>
    <lineage>
        <taxon>Bacteria</taxon>
        <taxon>Bacillati</taxon>
        <taxon>Actinomycetota</taxon>
        <taxon>Actinomycetes</taxon>
        <taxon>Pseudonocardiales</taxon>
        <taxon>Pseudonocardiaceae</taxon>
        <taxon>Saccharothrix</taxon>
    </lineage>
</organism>
<gene>
    <name evidence="1" type="ORF">ACFP3R_17650</name>
</gene>
<evidence type="ECO:0000313" key="2">
    <source>
        <dbReference type="Proteomes" id="UP001596220"/>
    </source>
</evidence>
<dbReference type="InterPro" id="IPR023393">
    <property type="entry name" value="START-like_dom_sf"/>
</dbReference>
<proteinExistence type="predicted"/>
<sequence>MGHAFESSDEVELADVTPEQVWEAIATGPGLDSWFMGGNEVEPGTAVRQAFGGYEPSHPVTAWEPGKRLAYGGDQAPDGRFIAYEFLIEGRDRGSTVLRMVTSGFLPGDDWADEFEAMGVGGEMFRWTLVTYLRHFTGRTARPVTAFGPPVDDWPATWTGLGRRLGLDRAPRTGDEVTLDGVPGTVYFANSQTAGVRTSDAMYRFFRGRPGGLVAMHHVFAGDDRDERAWADWLTDLS</sequence>
<comment type="caution">
    <text evidence="1">The sequence shown here is derived from an EMBL/GenBank/DDBJ whole genome shotgun (WGS) entry which is preliminary data.</text>
</comment>
<protein>
    <submittedName>
        <fullName evidence="1">SRPBCC domain-containing protein</fullName>
    </submittedName>
</protein>
<evidence type="ECO:0000313" key="1">
    <source>
        <dbReference type="EMBL" id="MFC6091106.1"/>
    </source>
</evidence>
<keyword evidence="2" id="KW-1185">Reference proteome</keyword>
<dbReference type="EMBL" id="JBHSQO010000016">
    <property type="protein sequence ID" value="MFC6091106.1"/>
    <property type="molecule type" value="Genomic_DNA"/>
</dbReference>
<reference evidence="2" key="1">
    <citation type="journal article" date="2019" name="Int. J. Syst. Evol. Microbiol.">
        <title>The Global Catalogue of Microorganisms (GCM) 10K type strain sequencing project: providing services to taxonomists for standard genome sequencing and annotation.</title>
        <authorList>
            <consortium name="The Broad Institute Genomics Platform"/>
            <consortium name="The Broad Institute Genome Sequencing Center for Infectious Disease"/>
            <person name="Wu L."/>
            <person name="Ma J."/>
        </authorList>
    </citation>
    <scope>NUCLEOTIDE SEQUENCE [LARGE SCALE GENOMIC DNA]</scope>
    <source>
        <strain evidence="2">CGMCC 4.7246</strain>
    </source>
</reference>
<dbReference type="Gene3D" id="3.30.530.20">
    <property type="match status" value="1"/>
</dbReference>